<evidence type="ECO:0000313" key="5">
    <source>
        <dbReference type="EMBL" id="CAK7936008.1"/>
    </source>
</evidence>
<dbReference type="Pfam" id="PF08588">
    <property type="entry name" value="Duc1"/>
    <property type="match status" value="1"/>
</dbReference>
<name>A0AAV1UQN4_9STRA</name>
<sequence>MADDRVVQWLPDVAALAVLSVAVHYLLGLYGLLAALLLIILLDRGVSRKSLPVDGRTSSTLLADASTKTPADAIHQVRPEDPRSPPRPPARLQQQAHHFHDEDEPPSPPPPSALVVRDVASVHQTSTMSSPTPSIQLNARTPVAIETELFIGHALLLVRTEPAPPQYAALFANKRRLFWIQVQGQFKQPPPGPIFLGGELPAPIALGVLTRSLALVIMRLIRRLVGRVSFSFGRDGPDQELPAVAFPLFQSVDQLVETPAGATPPMLGTSDFGEQDEERERRRRTPIGAETLRVGPTYTFDFHTMYVDLAKWETANLPSGLNAMNLATFFDSLPLRLVAYAVRPPGTGADEVAAVDRHCQRDKEYLFSFEVAFDKRRRARSGRPGATSEHEMRRDGPRHDSTGQGSILAAGLGLGGMTGSEMSTMSTSLSDASSLTEEDDPVLAQEHADFMRFEHARRLGQLSFSYLCWMEEVNVASDVRRVHYVFAVKDKVSEYDDDALDEGDDDDGDDEVTQLQSRYRLAIVSSYELRHLLMSRHALRSSKAAEELAKLRFHSRSRIASYSTISAEAQQVALHLQRLASEPLRPSAPPSYASDCTSDTDSLCGGRSEEEQKSLDEVRLVVAQAALYRCLTKRQKLQESCTSGMRLSPSRIGVNLSRHDREDMGVIFEGVVYRYYAAELLRQEVLLLTNDALLFYRSFAPSAEKQVPRSHIIGARAVAMPSTAAYLDGASGTDGAFALQISTFAEEIVLCVGTCSARDAWVRGILQYYTPKTNFDRARDGEICIDFAACTALRPANRVELNSRLLFPQLKSQDLQRGETSDRARIETISTGTVSGVLTLVERTVTRAVHILNNAQQLSVHDVLAFLDDASALRAVDLKLLQESGSHEEQMAFYLNLYHTVLAHAMIAHGFPRGKGQWSHFLTRSCYILSRGPEGVQVSLSLAEIEHVILRARMPHADLPHLTVKSVLMTANEPSNRLEGLGVTHPDFRLSLALVVNHPGSEEVVIYDPASVHDQLNAVVRSLLTCSSAQGHLEIREDSHTIVLPRVCEWYRRDFGGTDSSASAIYTRKLLGFMDSKLQLQVINAMGLDDTPLRTKFRSFKYTPKSTLVLARSRRPSVSGFSVDNTESAQTDESGGMTQL</sequence>
<dbReference type="Proteomes" id="UP001162060">
    <property type="component" value="Unassembled WGS sequence"/>
</dbReference>
<dbReference type="PANTHER" id="PTHR46361:SF3">
    <property type="entry name" value="ELECTRON CARRIER_ PROTEIN DISULFIDE OXIDOREDUCTASE"/>
    <property type="match status" value="1"/>
</dbReference>
<keyword evidence="2" id="KW-0472">Membrane</keyword>
<evidence type="ECO:0008006" key="7">
    <source>
        <dbReference type="Google" id="ProtNLM"/>
    </source>
</evidence>
<feature type="domain" description="Domain of unknown function at the cortex 1" evidence="4">
    <location>
        <begin position="126"/>
        <end position="344"/>
    </location>
</feature>
<feature type="domain" description="DUF547" evidence="3">
    <location>
        <begin position="886"/>
        <end position="1021"/>
    </location>
</feature>
<dbReference type="AlphaFoldDB" id="A0AAV1UQN4"/>
<feature type="region of interest" description="Disordered" evidence="1">
    <location>
        <begin position="260"/>
        <end position="288"/>
    </location>
</feature>
<keyword evidence="2" id="KW-1133">Transmembrane helix</keyword>
<feature type="compositionally biased region" description="Polar residues" evidence="1">
    <location>
        <begin position="1119"/>
        <end position="1140"/>
    </location>
</feature>
<evidence type="ECO:0000259" key="4">
    <source>
        <dbReference type="Pfam" id="PF08588"/>
    </source>
</evidence>
<dbReference type="EMBL" id="CAKLBY020000223">
    <property type="protein sequence ID" value="CAK7936008.1"/>
    <property type="molecule type" value="Genomic_DNA"/>
</dbReference>
<organism evidence="5 6">
    <name type="scientific">Peronospora matthiolae</name>
    <dbReference type="NCBI Taxonomy" id="2874970"/>
    <lineage>
        <taxon>Eukaryota</taxon>
        <taxon>Sar</taxon>
        <taxon>Stramenopiles</taxon>
        <taxon>Oomycota</taxon>
        <taxon>Peronosporomycetes</taxon>
        <taxon>Peronosporales</taxon>
        <taxon>Peronosporaceae</taxon>
        <taxon>Peronospora</taxon>
    </lineage>
</organism>
<evidence type="ECO:0000256" key="1">
    <source>
        <dbReference type="SAM" id="MobiDB-lite"/>
    </source>
</evidence>
<feature type="compositionally biased region" description="Basic and acidic residues" evidence="1">
    <location>
        <begin position="75"/>
        <end position="84"/>
    </location>
</feature>
<feature type="region of interest" description="Disordered" evidence="1">
    <location>
        <begin position="583"/>
        <end position="610"/>
    </location>
</feature>
<dbReference type="Pfam" id="PF04784">
    <property type="entry name" value="DUF547"/>
    <property type="match status" value="1"/>
</dbReference>
<feature type="region of interest" description="Disordered" evidence="1">
    <location>
        <begin position="1118"/>
        <end position="1140"/>
    </location>
</feature>
<feature type="transmembrane region" description="Helical" evidence="2">
    <location>
        <begin position="13"/>
        <end position="42"/>
    </location>
</feature>
<reference evidence="5" key="1">
    <citation type="submission" date="2024-01" db="EMBL/GenBank/DDBJ databases">
        <authorList>
            <person name="Webb A."/>
        </authorList>
    </citation>
    <scope>NUCLEOTIDE SEQUENCE</scope>
    <source>
        <strain evidence="5">Pm1</strain>
    </source>
</reference>
<gene>
    <name evidence="5" type="ORF">PM001_LOCUS21158</name>
</gene>
<feature type="compositionally biased region" description="Basic and acidic residues" evidence="1">
    <location>
        <begin position="388"/>
        <end position="401"/>
    </location>
</feature>
<dbReference type="InterPro" id="IPR006869">
    <property type="entry name" value="DUF547"/>
</dbReference>
<protein>
    <recommendedName>
        <fullName evidence="7">DUF547 domain-containing protein</fullName>
    </recommendedName>
</protein>
<feature type="region of interest" description="Disordered" evidence="1">
    <location>
        <begin position="378"/>
        <end position="407"/>
    </location>
</feature>
<keyword evidence="2" id="KW-0812">Transmembrane</keyword>
<evidence type="ECO:0000256" key="2">
    <source>
        <dbReference type="SAM" id="Phobius"/>
    </source>
</evidence>
<dbReference type="PANTHER" id="PTHR46361">
    <property type="entry name" value="ELECTRON CARRIER/ PROTEIN DISULFIDE OXIDOREDUCTASE"/>
    <property type="match status" value="1"/>
</dbReference>
<proteinExistence type="predicted"/>
<evidence type="ECO:0000313" key="6">
    <source>
        <dbReference type="Proteomes" id="UP001162060"/>
    </source>
</evidence>
<dbReference type="InterPro" id="IPR013897">
    <property type="entry name" value="Duc1"/>
</dbReference>
<comment type="caution">
    <text evidence="5">The sequence shown here is derived from an EMBL/GenBank/DDBJ whole genome shotgun (WGS) entry which is preliminary data.</text>
</comment>
<evidence type="ECO:0000259" key="3">
    <source>
        <dbReference type="Pfam" id="PF04784"/>
    </source>
</evidence>
<accession>A0AAV1UQN4</accession>
<feature type="region of interest" description="Disordered" evidence="1">
    <location>
        <begin position="62"/>
        <end position="113"/>
    </location>
</feature>